<dbReference type="GO" id="GO:0003723">
    <property type="term" value="F:RNA binding"/>
    <property type="evidence" value="ECO:0007669"/>
    <property type="project" value="UniProtKB-KW"/>
</dbReference>
<dbReference type="PANTHER" id="PTHR31633">
    <property type="entry name" value="H/ACA RIBONUCLEOPROTEIN COMPLEX NON-CORE SUBUNIT NAF1"/>
    <property type="match status" value="1"/>
</dbReference>
<keyword evidence="10" id="KW-0732">Signal</keyword>
<evidence type="ECO:0000256" key="7">
    <source>
        <dbReference type="ARBA" id="ARBA00022884"/>
    </source>
</evidence>
<keyword evidence="4" id="KW-0690">Ribosome biogenesis</keyword>
<evidence type="ECO:0000256" key="9">
    <source>
        <dbReference type="SAM" id="MobiDB-lite"/>
    </source>
</evidence>
<dbReference type="AlphaFoldDB" id="A0AAD7QHI8"/>
<keyword evidence="7" id="KW-0694">RNA-binding</keyword>
<dbReference type="Gene3D" id="2.40.10.230">
    <property type="entry name" value="Probable tRNA pseudouridine synthase domain"/>
    <property type="match status" value="1"/>
</dbReference>
<dbReference type="GO" id="GO:0005634">
    <property type="term" value="C:nucleus"/>
    <property type="evidence" value="ECO:0007669"/>
    <property type="project" value="UniProtKB-SubCell"/>
</dbReference>
<feature type="region of interest" description="Disordered" evidence="9">
    <location>
        <begin position="337"/>
        <end position="415"/>
    </location>
</feature>
<evidence type="ECO:0000256" key="2">
    <source>
        <dbReference type="ARBA" id="ARBA00009801"/>
    </source>
</evidence>
<protein>
    <recommendedName>
        <fullName evidence="3">H/ACA ribonucleoprotein complex non-core subunit NAF1</fullName>
    </recommendedName>
</protein>
<evidence type="ECO:0000256" key="8">
    <source>
        <dbReference type="ARBA" id="ARBA00023242"/>
    </source>
</evidence>
<dbReference type="InterPro" id="IPR040309">
    <property type="entry name" value="Naf1"/>
</dbReference>
<feature type="compositionally biased region" description="Acidic residues" evidence="9">
    <location>
        <begin position="337"/>
        <end position="352"/>
    </location>
</feature>
<dbReference type="Proteomes" id="UP001163823">
    <property type="component" value="Chromosome 1"/>
</dbReference>
<sequence>MTLLSVIRFWILTPLKIGLKIYKQRVWLMEWKNDIGVVENSSQMVKSDSETDVRVLDQLIPNGSEPNVCGSTCVVKEECENLGSSSSTIVEGVKKICLAGGCSSSVPGVGVKNELMSNKDESESSESESVSTFSSSSSTSSSSGSDSDDDEAGQGERKADIEEGEIRDSEGQVTGTDDDDDGEEIVSCCGVDNIGDEEDEDGDAMVKPIRSKNEPEVFPSVPPVDVTLQQHHQMLPVGVVLSIVGAQVIVEGVEKHKPLNEGSILWTTESRSPLGLVDEIFGPVKNPYYIVRYNSETEVPAGIRGGTLISFVPEFANHVLNAKDLYKKGYDASGENDEEVLDDAEFSDDEKEAEYRRTKKLTKRGINDQKPGKMKNDRKKVKNRNGPWRNDHSSLQKEGVAPPSQSQHSVTPAALSLDSGNCSPFSVIGQGLPGGTSMIPHSNDVWTNGLQFQQPHGAPFHQPQGVPLQQPQGAPFLPPHGTSFQNVFPTSGMPWLPQNIQSPYQIPVPGTPFNGHFDPRHGSLPANMLARQQHNIFAGAMHTRAFRSKLNDIWDRLTAPTILRPPLWRRTRNFIQWVAFREEL</sequence>
<evidence type="ECO:0000313" key="12">
    <source>
        <dbReference type="Proteomes" id="UP001163823"/>
    </source>
</evidence>
<evidence type="ECO:0000256" key="5">
    <source>
        <dbReference type="ARBA" id="ARBA00022552"/>
    </source>
</evidence>
<gene>
    <name evidence="11" type="ORF">O6P43_000678</name>
</gene>
<evidence type="ECO:0000256" key="1">
    <source>
        <dbReference type="ARBA" id="ARBA00004123"/>
    </source>
</evidence>
<dbReference type="EMBL" id="JARAOO010000001">
    <property type="protein sequence ID" value="KAJ7981410.1"/>
    <property type="molecule type" value="Genomic_DNA"/>
</dbReference>
<organism evidence="11 12">
    <name type="scientific">Quillaja saponaria</name>
    <name type="common">Soap bark tree</name>
    <dbReference type="NCBI Taxonomy" id="32244"/>
    <lineage>
        <taxon>Eukaryota</taxon>
        <taxon>Viridiplantae</taxon>
        <taxon>Streptophyta</taxon>
        <taxon>Embryophyta</taxon>
        <taxon>Tracheophyta</taxon>
        <taxon>Spermatophyta</taxon>
        <taxon>Magnoliopsida</taxon>
        <taxon>eudicotyledons</taxon>
        <taxon>Gunneridae</taxon>
        <taxon>Pentapetalae</taxon>
        <taxon>rosids</taxon>
        <taxon>fabids</taxon>
        <taxon>Fabales</taxon>
        <taxon>Quillajaceae</taxon>
        <taxon>Quillaja</taxon>
    </lineage>
</organism>
<dbReference type="Pfam" id="PF04410">
    <property type="entry name" value="Gar1"/>
    <property type="match status" value="1"/>
</dbReference>
<dbReference type="SUPFAM" id="SSF50447">
    <property type="entry name" value="Translation proteins"/>
    <property type="match status" value="1"/>
</dbReference>
<dbReference type="InterPro" id="IPR009000">
    <property type="entry name" value="Transl_B-barrel_sf"/>
</dbReference>
<proteinExistence type="inferred from homology"/>
<dbReference type="FunFam" id="2.40.10.230:FF:000002">
    <property type="entry name" value="H/ACA ribonucleoprotein complex non-core subunit NAF1"/>
    <property type="match status" value="1"/>
</dbReference>
<comment type="similarity">
    <text evidence="2">Belongs to the NAF1 family.</text>
</comment>
<feature type="compositionally biased region" description="Low complexity" evidence="9">
    <location>
        <begin position="127"/>
        <end position="145"/>
    </location>
</feature>
<dbReference type="InterPro" id="IPR038664">
    <property type="entry name" value="Gar1/Naf1_Cbf5-bd_sf"/>
</dbReference>
<keyword evidence="12" id="KW-1185">Reference proteome</keyword>
<keyword evidence="8" id="KW-0539">Nucleus</keyword>
<feature type="signal peptide" evidence="10">
    <location>
        <begin position="1"/>
        <end position="18"/>
    </location>
</feature>
<name>A0AAD7QHI8_QUISA</name>
<dbReference type="InterPro" id="IPR007504">
    <property type="entry name" value="H/ACA_rnp_Gar1/Naf1"/>
</dbReference>
<evidence type="ECO:0000256" key="3">
    <source>
        <dbReference type="ARBA" id="ARBA00021438"/>
    </source>
</evidence>
<comment type="subcellular location">
    <subcellularLocation>
        <location evidence="1">Nucleus</location>
    </subcellularLocation>
</comment>
<feature type="region of interest" description="Disordered" evidence="9">
    <location>
        <begin position="109"/>
        <end position="202"/>
    </location>
</feature>
<feature type="compositionally biased region" description="Basic and acidic residues" evidence="9">
    <location>
        <begin position="365"/>
        <end position="375"/>
    </location>
</feature>
<dbReference type="GO" id="GO:0005732">
    <property type="term" value="C:sno(s)RNA-containing ribonucleoprotein complex"/>
    <property type="evidence" value="ECO:0007669"/>
    <property type="project" value="InterPro"/>
</dbReference>
<dbReference type="GO" id="GO:0006364">
    <property type="term" value="P:rRNA processing"/>
    <property type="evidence" value="ECO:0007669"/>
    <property type="project" value="UniProtKB-KW"/>
</dbReference>
<feature type="compositionally biased region" description="Basic and acidic residues" evidence="9">
    <location>
        <begin position="154"/>
        <end position="170"/>
    </location>
</feature>
<dbReference type="GO" id="GO:0001522">
    <property type="term" value="P:pseudouridine synthesis"/>
    <property type="evidence" value="ECO:0007669"/>
    <property type="project" value="InterPro"/>
</dbReference>
<comment type="caution">
    <text evidence="11">The sequence shown here is derived from an EMBL/GenBank/DDBJ whole genome shotgun (WGS) entry which is preliminary data.</text>
</comment>
<keyword evidence="11" id="KW-0687">Ribonucleoprotein</keyword>
<feature type="chain" id="PRO_5042245480" description="H/ACA ribonucleoprotein complex non-core subunit NAF1" evidence="10">
    <location>
        <begin position="19"/>
        <end position="584"/>
    </location>
</feature>
<keyword evidence="5" id="KW-0698">rRNA processing</keyword>
<evidence type="ECO:0000256" key="10">
    <source>
        <dbReference type="SAM" id="SignalP"/>
    </source>
</evidence>
<reference evidence="11 12" key="1">
    <citation type="journal article" date="2023" name="Science">
        <title>Elucidation of the pathway for biosynthesis of saponin adjuvants from the soapbark tree.</title>
        <authorList>
            <person name="Reed J."/>
            <person name="Orme A."/>
            <person name="El-Demerdash A."/>
            <person name="Owen C."/>
            <person name="Martin L.B.B."/>
            <person name="Misra R.C."/>
            <person name="Kikuchi S."/>
            <person name="Rejzek M."/>
            <person name="Martin A.C."/>
            <person name="Harkess A."/>
            <person name="Leebens-Mack J."/>
            <person name="Louveau T."/>
            <person name="Stephenson M.J."/>
            <person name="Osbourn A."/>
        </authorList>
    </citation>
    <scope>NUCLEOTIDE SEQUENCE [LARGE SCALE GENOMIC DNA]</scope>
    <source>
        <strain evidence="11">S10</strain>
    </source>
</reference>
<dbReference type="GO" id="GO:0000493">
    <property type="term" value="P:box H/ACA snoRNP assembly"/>
    <property type="evidence" value="ECO:0007669"/>
    <property type="project" value="InterPro"/>
</dbReference>
<evidence type="ECO:0000313" key="11">
    <source>
        <dbReference type="EMBL" id="KAJ7981410.1"/>
    </source>
</evidence>
<evidence type="ECO:0000256" key="6">
    <source>
        <dbReference type="ARBA" id="ARBA00022553"/>
    </source>
</evidence>
<dbReference type="PANTHER" id="PTHR31633:SF1">
    <property type="entry name" value="H_ACA RIBONUCLEOPROTEIN COMPLEX NON-CORE SUBUNIT NAF1"/>
    <property type="match status" value="1"/>
</dbReference>
<dbReference type="KEGG" id="qsa:O6P43_000678"/>
<accession>A0AAD7QHI8</accession>
<evidence type="ECO:0000256" key="4">
    <source>
        <dbReference type="ARBA" id="ARBA00022517"/>
    </source>
</evidence>
<keyword evidence="6" id="KW-0597">Phosphoprotein</keyword>